<protein>
    <recommendedName>
        <fullName evidence="4">N-acetyltransferase domain-containing protein</fullName>
    </recommendedName>
</protein>
<dbReference type="AlphaFoldDB" id="A0A1Q8RGI1"/>
<dbReference type="Proteomes" id="UP000186583">
    <property type="component" value="Unassembled WGS sequence"/>
</dbReference>
<dbReference type="CDD" id="cd04301">
    <property type="entry name" value="NAT_SF"/>
    <property type="match status" value="1"/>
</dbReference>
<evidence type="ECO:0000256" key="1">
    <source>
        <dbReference type="SAM" id="MobiDB-lite"/>
    </source>
</evidence>
<keyword evidence="3" id="KW-1185">Reference proteome</keyword>
<feature type="region of interest" description="Disordered" evidence="1">
    <location>
        <begin position="31"/>
        <end position="95"/>
    </location>
</feature>
<dbReference type="EMBL" id="MPGH01000204">
    <property type="protein sequence ID" value="OLN83379.1"/>
    <property type="molecule type" value="Genomic_DNA"/>
</dbReference>
<sequence>MNKAIMSAHRPIHSDDSQPIFSRENNHHIRAVRSGSPYPDAGRRSQQSTAHLESSNLLRETSGRNSYQMTRTQDSSSLRTDSNSSEEGKRTTSIRWAENLTFPDRTIVHSSALHEHTSCPEARRDSFQSQNHDFSYDTYSSPDMDYVAEKRVYEAKKRYAKTLRNKEVEIEKPAILTANPSNVDDYVPPHKRGFIKSPSREVSATDYEAEADTESSSDLRNPHIPIAEVIRKSIPITSMALLDLPQRQGVAKNFKRSHSSWDVSSDGNPTSGCNAKSGHFSRTPKKMVEPLFQGPISPWIAGWLETVQHGCKPSFLEDRTPDHHLFAVDTSTGELMDRIEQPPTFANHEDEMAMKPAMAYRRSDWTSNLVIHREITIRQKIMQQQEDAKGAARLQQVTVTKSFSPTGFSDVEKVNEKSNEAGKKLLADCTLRPGLMSDASGCASIYNMAIAKNMRLVDTNSVSAQRFESIMNECKRENLPFIVAARQKADLTDAKNWPSLDAYQQYMKWKKTQPTEELCSEAAIYGLAYLSPYERGVGGGTGVASQTAKATVFVHPEHRRCGVGSALLHRLLTQTSILFVGHVEYKWSDPTATVDYFYKPEFRDIHRIIFQSMMKDEGDDNLKWMDDFMSTFQFDKAGHLSQVYQIEEPHGVEWYDQVTYIHWATKVDSRRANCCVDESECSYEYPGRPQPPAFHRAGRVCVDGSDGEVFR</sequence>
<gene>
    <name evidence="2" type="ORF">CCHL11_02997</name>
</gene>
<dbReference type="InterPro" id="IPR016181">
    <property type="entry name" value="Acyl_CoA_acyltransferase"/>
</dbReference>
<feature type="compositionally biased region" description="Low complexity" evidence="1">
    <location>
        <begin position="75"/>
        <end position="85"/>
    </location>
</feature>
<accession>A0A1Q8RGI1</accession>
<organism evidence="2 3">
    <name type="scientific">Colletotrichum chlorophyti</name>
    <dbReference type="NCBI Taxonomy" id="708187"/>
    <lineage>
        <taxon>Eukaryota</taxon>
        <taxon>Fungi</taxon>
        <taxon>Dikarya</taxon>
        <taxon>Ascomycota</taxon>
        <taxon>Pezizomycotina</taxon>
        <taxon>Sordariomycetes</taxon>
        <taxon>Hypocreomycetidae</taxon>
        <taxon>Glomerellales</taxon>
        <taxon>Glomerellaceae</taxon>
        <taxon>Colletotrichum</taxon>
    </lineage>
</organism>
<dbReference type="OrthoDB" id="2129362at2759"/>
<name>A0A1Q8RGI1_9PEZI</name>
<feature type="compositionally biased region" description="Polar residues" evidence="1">
    <location>
        <begin position="44"/>
        <end position="74"/>
    </location>
</feature>
<proteinExistence type="predicted"/>
<dbReference type="STRING" id="708187.A0A1Q8RGI1"/>
<feature type="region of interest" description="Disordered" evidence="1">
    <location>
        <begin position="258"/>
        <end position="279"/>
    </location>
</feature>
<comment type="caution">
    <text evidence="2">The sequence shown here is derived from an EMBL/GenBank/DDBJ whole genome shotgun (WGS) entry which is preliminary data.</text>
</comment>
<dbReference type="Gene3D" id="3.40.630.30">
    <property type="match status" value="1"/>
</dbReference>
<feature type="region of interest" description="Disordered" evidence="1">
    <location>
        <begin position="1"/>
        <end position="20"/>
    </location>
</feature>
<evidence type="ECO:0000313" key="2">
    <source>
        <dbReference type="EMBL" id="OLN83379.1"/>
    </source>
</evidence>
<evidence type="ECO:0000313" key="3">
    <source>
        <dbReference type="Proteomes" id="UP000186583"/>
    </source>
</evidence>
<feature type="compositionally biased region" description="Polar residues" evidence="1">
    <location>
        <begin position="260"/>
        <end position="274"/>
    </location>
</feature>
<dbReference type="SUPFAM" id="SSF55729">
    <property type="entry name" value="Acyl-CoA N-acyltransferases (Nat)"/>
    <property type="match status" value="1"/>
</dbReference>
<reference evidence="2 3" key="1">
    <citation type="submission" date="2016-11" db="EMBL/GenBank/DDBJ databases">
        <title>Draft Genome Assembly of Colletotrichum chlorophyti a pathogen of herbaceous plants.</title>
        <authorList>
            <person name="Gan P."/>
            <person name="Narusaka M."/>
            <person name="Tsushima A."/>
            <person name="Narusaka Y."/>
            <person name="Takano Y."/>
            <person name="Shirasu K."/>
        </authorList>
    </citation>
    <scope>NUCLEOTIDE SEQUENCE [LARGE SCALE GENOMIC DNA]</scope>
    <source>
        <strain evidence="2 3">NTL11</strain>
    </source>
</reference>
<evidence type="ECO:0008006" key="4">
    <source>
        <dbReference type="Google" id="ProtNLM"/>
    </source>
</evidence>
<feature type="region of interest" description="Disordered" evidence="1">
    <location>
        <begin position="192"/>
        <end position="220"/>
    </location>
</feature>